<gene>
    <name evidence="1" type="ORF">AB835_03815</name>
</gene>
<dbReference type="STRING" id="62101.AB835_03815"/>
<proteinExistence type="predicted"/>
<dbReference type="EMBL" id="MDLC01000009">
    <property type="protein sequence ID" value="ODS24435.1"/>
    <property type="molecule type" value="Genomic_DNA"/>
</dbReference>
<evidence type="ECO:0000313" key="2">
    <source>
        <dbReference type="Proteomes" id="UP000242502"/>
    </source>
</evidence>
<accession>A0A1D2QS75</accession>
<name>A0A1D2QS75_9GAMM</name>
<dbReference type="AlphaFoldDB" id="A0A1D2QS75"/>
<dbReference type="Proteomes" id="UP000242502">
    <property type="component" value="Unassembled WGS sequence"/>
</dbReference>
<organism evidence="1 2">
    <name type="scientific">Candidatus Endobugula sertula</name>
    <name type="common">Bugula neritina bacterial symbiont</name>
    <dbReference type="NCBI Taxonomy" id="62101"/>
    <lineage>
        <taxon>Bacteria</taxon>
        <taxon>Pseudomonadati</taxon>
        <taxon>Pseudomonadota</taxon>
        <taxon>Gammaproteobacteria</taxon>
        <taxon>Cellvibrionales</taxon>
        <taxon>Cellvibrionaceae</taxon>
        <taxon>Candidatus Endobugula</taxon>
    </lineage>
</organism>
<evidence type="ECO:0000313" key="1">
    <source>
        <dbReference type="EMBL" id="ODS24435.1"/>
    </source>
</evidence>
<comment type="caution">
    <text evidence="1">The sequence shown here is derived from an EMBL/GenBank/DDBJ whole genome shotgun (WGS) entry which is preliminary data.</text>
</comment>
<sequence>MSNTNALINAVVSQLKAKFTTLKTCVALPGYLESTDLSSVHANTPGVFVAAVGTGDIVPIETGQRDITLQMVAYLLVINNNSIQREHVAQTLLSGLLDYISMNGQHWGLATAYPTTGIESADVHGLTKKFEPHVKDWRLGTAVLARAADLYGSTNPISNLALWAITWEQMLRVGIDEFDSGGLQVLHSLQSRVKGEAAHTALTTVAAGLRFTDIDTDKGQIAGTLAINKAEDETHLTHYNLYWGSAPGEKLQGQAAIATLAKTGADITHTFAADTAIPTGAKYLLVYTQNNSIEEKAGVSLPINDVVPGLAAGITFTDLDTDNNQISGTLTINKAVDETHITRYNLYWGSDSTTKLSGQTIIASIAKIGADVTHTFAADTVIPTGATHLLVTTENSGKEDVVGINFDIQSL</sequence>
<reference evidence="1 2" key="1">
    <citation type="journal article" date="2016" name="Appl. Environ. Microbiol.">
        <title>Lack of Overt Genome Reduction in the Bryostatin-Producing Bryozoan Symbiont "Candidatus Endobugula sertula".</title>
        <authorList>
            <person name="Miller I.J."/>
            <person name="Vanee N."/>
            <person name="Fong S.S."/>
            <person name="Lim-Fong G.E."/>
            <person name="Kwan J.C."/>
        </authorList>
    </citation>
    <scope>NUCLEOTIDE SEQUENCE [LARGE SCALE GENOMIC DNA]</scope>
    <source>
        <strain evidence="1">AB1-4</strain>
    </source>
</reference>
<protein>
    <submittedName>
        <fullName evidence="1">Uncharacterized protein</fullName>
    </submittedName>
</protein>